<keyword evidence="6" id="KW-0735">Signal-anchor</keyword>
<comment type="caution">
    <text evidence="10">The sequence shown here is derived from an EMBL/GenBank/DDBJ whole genome shotgun (WGS) entry which is preliminary data.</text>
</comment>
<gene>
    <name evidence="10" type="ORF">M9Y10_023607</name>
</gene>
<evidence type="ECO:0000256" key="7">
    <source>
        <dbReference type="ARBA" id="ARBA00022989"/>
    </source>
</evidence>
<comment type="subcellular location">
    <subcellularLocation>
        <location evidence="1">Golgi apparatus membrane</location>
        <topology evidence="1">Single-pass type II membrane protein</topology>
    </subcellularLocation>
</comment>
<comment type="similarity">
    <text evidence="2">Belongs to the glycosyltransferase 31 family.</text>
</comment>
<protein>
    <submittedName>
        <fullName evidence="10">Uncharacterized protein</fullName>
    </submittedName>
</protein>
<reference evidence="10 11" key="1">
    <citation type="submission" date="2024-04" db="EMBL/GenBank/DDBJ databases">
        <title>Tritrichomonas musculus Genome.</title>
        <authorList>
            <person name="Alves-Ferreira E."/>
            <person name="Grigg M."/>
            <person name="Lorenzi H."/>
            <person name="Galac M."/>
        </authorList>
    </citation>
    <scope>NUCLEOTIDE SEQUENCE [LARGE SCALE GENOMIC DNA]</scope>
    <source>
        <strain evidence="10 11">EAF2021</strain>
    </source>
</reference>
<keyword evidence="9" id="KW-0472">Membrane</keyword>
<keyword evidence="8" id="KW-0333">Golgi apparatus</keyword>
<keyword evidence="4" id="KW-0808">Transferase</keyword>
<keyword evidence="11" id="KW-1185">Reference proteome</keyword>
<evidence type="ECO:0000313" key="10">
    <source>
        <dbReference type="EMBL" id="KAK8895165.1"/>
    </source>
</evidence>
<keyword evidence="7" id="KW-1133">Transmembrane helix</keyword>
<evidence type="ECO:0000256" key="5">
    <source>
        <dbReference type="ARBA" id="ARBA00022692"/>
    </source>
</evidence>
<evidence type="ECO:0000256" key="4">
    <source>
        <dbReference type="ARBA" id="ARBA00022679"/>
    </source>
</evidence>
<dbReference type="EMBL" id="JAPFFF010000003">
    <property type="protein sequence ID" value="KAK8895165.1"/>
    <property type="molecule type" value="Genomic_DNA"/>
</dbReference>
<dbReference type="InterPro" id="IPR002659">
    <property type="entry name" value="Glyco_trans_31"/>
</dbReference>
<evidence type="ECO:0000256" key="6">
    <source>
        <dbReference type="ARBA" id="ARBA00022968"/>
    </source>
</evidence>
<keyword evidence="3" id="KW-0328">Glycosyltransferase</keyword>
<name>A0ABR2KVL3_9EUKA</name>
<evidence type="ECO:0000313" key="11">
    <source>
        <dbReference type="Proteomes" id="UP001470230"/>
    </source>
</evidence>
<evidence type="ECO:0000256" key="1">
    <source>
        <dbReference type="ARBA" id="ARBA00004323"/>
    </source>
</evidence>
<evidence type="ECO:0000256" key="9">
    <source>
        <dbReference type="ARBA" id="ARBA00023136"/>
    </source>
</evidence>
<keyword evidence="5" id="KW-0812">Transmembrane</keyword>
<sequence>MSEKYVSYQSYDVTNLNLQSYAINRNLYKNCSLILVMLSNSLKPSEFPNFRTSLCNITESFLYIRDGAGKNVSQKIMETDNSIIGPKIVRVSEMDHGNLFGLALSIYFTSKYVAIIDVDRLINDNSIPSTSWIDLYLDNLIINGYDIIFSNSRNPTAFLSHQKIIRHFLLYTNIKYSDTSAMSILYNYIDCKNHYKFGVLKSNLNEEKVCDNIPNEWKCEENKIQNVSSYAILIPTFKRNYMKRSIEALEMQTIKPSSIYIVQNKMFTHFDFFLLESYTKIPIKHMWCTNWNSYFYLTYCVMMFIEDLYYMKIDDDFFFETSDSAENMCKYESQHPNTMIGVGNTFNHINYCECKPYKRKYVEEPFVDYISWLVLMYSSAGKILHRFAVVDYIGAEDVAVGLANNIECNTKSACIKGVKGENVGIRDGMTHTRDEEIKNNYRLVPNIWEKTVCHFIIYGYNPIAFESYQCANGHKNIEEIRHPH</sequence>
<organism evidence="10 11">
    <name type="scientific">Tritrichomonas musculus</name>
    <dbReference type="NCBI Taxonomy" id="1915356"/>
    <lineage>
        <taxon>Eukaryota</taxon>
        <taxon>Metamonada</taxon>
        <taxon>Parabasalia</taxon>
        <taxon>Tritrichomonadida</taxon>
        <taxon>Tritrichomonadidae</taxon>
        <taxon>Tritrichomonas</taxon>
    </lineage>
</organism>
<dbReference type="Pfam" id="PF01762">
    <property type="entry name" value="Galactosyl_T"/>
    <property type="match status" value="1"/>
</dbReference>
<dbReference type="Proteomes" id="UP001470230">
    <property type="component" value="Unassembled WGS sequence"/>
</dbReference>
<proteinExistence type="inferred from homology"/>
<accession>A0ABR2KVL3</accession>
<evidence type="ECO:0000256" key="2">
    <source>
        <dbReference type="ARBA" id="ARBA00008661"/>
    </source>
</evidence>
<evidence type="ECO:0000256" key="3">
    <source>
        <dbReference type="ARBA" id="ARBA00022676"/>
    </source>
</evidence>
<evidence type="ECO:0000256" key="8">
    <source>
        <dbReference type="ARBA" id="ARBA00023034"/>
    </source>
</evidence>